<gene>
    <name evidence="2" type="ORF">DLJ53_17955</name>
</gene>
<proteinExistence type="predicted"/>
<dbReference type="Gene3D" id="3.10.450.40">
    <property type="match status" value="1"/>
</dbReference>
<dbReference type="EMBL" id="QHHQ01000003">
    <property type="protein sequence ID" value="RAI01101.1"/>
    <property type="molecule type" value="Genomic_DNA"/>
</dbReference>
<feature type="domain" description="IraD/Gp25-like" evidence="1">
    <location>
        <begin position="20"/>
        <end position="93"/>
    </location>
</feature>
<dbReference type="SUPFAM" id="SSF160719">
    <property type="entry name" value="gpW/gp25-like"/>
    <property type="match status" value="1"/>
</dbReference>
<comment type="caution">
    <text evidence="2">The sequence shown here is derived from an EMBL/GenBank/DDBJ whole genome shotgun (WGS) entry which is preliminary data.</text>
</comment>
<sequence length="124" mass="13465">MADSAGADRVTGAPLTDWSHVLQSIHVILTTPIGSRVMRRDFGSELPALIGQPMTTKTILALYVAAYVALVRWEPRFNLTNVQVSQAGPDGRLGLDLTGEYYPTGHLDRGQVAPVTIPTFTVYI</sequence>
<evidence type="ECO:0000259" key="1">
    <source>
        <dbReference type="Pfam" id="PF04965"/>
    </source>
</evidence>
<name>A0A8B2NXK0_9HYPH</name>
<dbReference type="OrthoDB" id="9802846at2"/>
<dbReference type="InterPro" id="IPR007048">
    <property type="entry name" value="IraD/Gp25-like"/>
</dbReference>
<organism evidence="2 3">
    <name type="scientific">Acuticoccus sediminis</name>
    <dbReference type="NCBI Taxonomy" id="2184697"/>
    <lineage>
        <taxon>Bacteria</taxon>
        <taxon>Pseudomonadati</taxon>
        <taxon>Pseudomonadota</taxon>
        <taxon>Alphaproteobacteria</taxon>
        <taxon>Hyphomicrobiales</taxon>
        <taxon>Amorphaceae</taxon>
        <taxon>Acuticoccus</taxon>
    </lineage>
</organism>
<evidence type="ECO:0000313" key="3">
    <source>
        <dbReference type="Proteomes" id="UP000249590"/>
    </source>
</evidence>
<dbReference type="RefSeq" id="WP_111347695.1">
    <property type="nucleotide sequence ID" value="NZ_QHHQ01000003.1"/>
</dbReference>
<evidence type="ECO:0000313" key="2">
    <source>
        <dbReference type="EMBL" id="RAI01101.1"/>
    </source>
</evidence>
<dbReference type="AlphaFoldDB" id="A0A8B2NXK0"/>
<dbReference type="Proteomes" id="UP000249590">
    <property type="component" value="Unassembled WGS sequence"/>
</dbReference>
<keyword evidence="3" id="KW-1185">Reference proteome</keyword>
<protein>
    <submittedName>
        <fullName evidence="2">Baseplate assembly protein</fullName>
    </submittedName>
</protein>
<reference evidence="2 3" key="1">
    <citation type="submission" date="2018-05" db="EMBL/GenBank/DDBJ databases">
        <title>Acuticoccus sediminis sp. nov., isolated from deep-sea sediment of Indian Ocean.</title>
        <authorList>
            <person name="Liu X."/>
            <person name="Lai Q."/>
            <person name="Du Y."/>
            <person name="Sun F."/>
            <person name="Zhang X."/>
            <person name="Wang S."/>
            <person name="Shao Z."/>
        </authorList>
    </citation>
    <scope>NUCLEOTIDE SEQUENCE [LARGE SCALE GENOMIC DNA]</scope>
    <source>
        <strain evidence="2 3">PTG4-2</strain>
    </source>
</reference>
<accession>A0A8B2NXK0</accession>
<dbReference type="Pfam" id="PF04965">
    <property type="entry name" value="GPW_gp25"/>
    <property type="match status" value="1"/>
</dbReference>